<dbReference type="PANTHER" id="PTHR43785:SF12">
    <property type="entry name" value="TYPE-1 GLUTAMINE SYNTHETASE 2"/>
    <property type="match status" value="1"/>
</dbReference>
<sequence length="442" mass="47113">MDAGEREHRRDRASGVVDELGRRGVVAVAITWVDHSGITRVKSVPVARLPWAAAEGLGSAEVFDAFLLDDSIVAGRHAGGPDGDLRLHPDLDRLVVLAGQPGWAWAPADRHAQTGERHPQDERGFARVMTERLAGRGFRVRAGFEVEWALGEQTDDFRPVTTAPAYGHARQVELSDYSAELLSALAEQRVDVLQFHPEYAPGQFELSTAPEEPVAAADTAVLVRETVRAVSARHGMRVSFSPKVVAGGVGNGGHLHTSLSRDGRPLLSGGSGRFGLAPEAEAFYAGVLRRLPALCAIGAPSVASYLRLVPSRWSGPFAAWGLENREAAMRLVRGRSVEVKCFDLTANPYLLLGAVLAAGEAGLAEGGGLPEPVVGNPADHPDAPRLPASLGEAVAAFEADAALTAAMGREFAATVADVRRGEIALFEGVDEDEVARRTRWRH</sequence>
<dbReference type="InterPro" id="IPR036651">
    <property type="entry name" value="Gln_synt_N_sf"/>
</dbReference>
<dbReference type="GO" id="GO:0006542">
    <property type="term" value="P:glutamine biosynthetic process"/>
    <property type="evidence" value="ECO:0007669"/>
    <property type="project" value="InterPro"/>
</dbReference>
<dbReference type="InterPro" id="IPR014746">
    <property type="entry name" value="Gln_synth/guanido_kin_cat_dom"/>
</dbReference>
<keyword evidence="2" id="KW-0436">Ligase</keyword>
<dbReference type="PANTHER" id="PTHR43785">
    <property type="entry name" value="GAMMA-GLUTAMYLPUTRESCINE SYNTHETASE"/>
    <property type="match status" value="1"/>
</dbReference>
<protein>
    <submittedName>
        <fullName evidence="6">Glutamine synthetase</fullName>
    </submittedName>
</protein>
<evidence type="ECO:0000259" key="5">
    <source>
        <dbReference type="PROSITE" id="PS51987"/>
    </source>
</evidence>
<evidence type="ECO:0000256" key="1">
    <source>
        <dbReference type="ARBA" id="ARBA00009897"/>
    </source>
</evidence>
<dbReference type="PROSITE" id="PS51987">
    <property type="entry name" value="GS_CATALYTIC"/>
    <property type="match status" value="1"/>
</dbReference>
<evidence type="ECO:0000313" key="6">
    <source>
        <dbReference type="EMBL" id="QUF03046.1"/>
    </source>
</evidence>
<dbReference type="AlphaFoldDB" id="A0AA45R2R4"/>
<feature type="domain" description="GS catalytic" evidence="5">
    <location>
        <begin position="122"/>
        <end position="442"/>
    </location>
</feature>
<dbReference type="Pfam" id="PF00120">
    <property type="entry name" value="Gln-synt_C"/>
    <property type="match status" value="1"/>
</dbReference>
<evidence type="ECO:0000256" key="3">
    <source>
        <dbReference type="PROSITE-ProRule" id="PRU01331"/>
    </source>
</evidence>
<dbReference type="Gene3D" id="3.10.20.70">
    <property type="entry name" value="Glutamine synthetase, N-terminal domain"/>
    <property type="match status" value="1"/>
</dbReference>
<dbReference type="Gene3D" id="3.30.590.10">
    <property type="entry name" value="Glutamine synthetase/guanido kinase, catalytic domain"/>
    <property type="match status" value="1"/>
</dbReference>
<proteinExistence type="inferred from homology"/>
<dbReference type="Proteomes" id="UP000677152">
    <property type="component" value="Chromosome"/>
</dbReference>
<dbReference type="EMBL" id="CP073249">
    <property type="protein sequence ID" value="QUF03046.1"/>
    <property type="molecule type" value="Genomic_DNA"/>
</dbReference>
<evidence type="ECO:0000313" key="7">
    <source>
        <dbReference type="Proteomes" id="UP000677152"/>
    </source>
</evidence>
<dbReference type="SUPFAM" id="SSF54368">
    <property type="entry name" value="Glutamine synthetase, N-terminal domain"/>
    <property type="match status" value="1"/>
</dbReference>
<organism evidence="6 7">
    <name type="scientific">Actinosynnema pretiosum subsp. pretiosum</name>
    <dbReference type="NCBI Taxonomy" id="103721"/>
    <lineage>
        <taxon>Bacteria</taxon>
        <taxon>Bacillati</taxon>
        <taxon>Actinomycetota</taxon>
        <taxon>Actinomycetes</taxon>
        <taxon>Pseudonocardiales</taxon>
        <taxon>Pseudonocardiaceae</taxon>
        <taxon>Actinosynnema</taxon>
    </lineage>
</organism>
<dbReference type="GO" id="GO:0004356">
    <property type="term" value="F:glutamine synthetase activity"/>
    <property type="evidence" value="ECO:0007669"/>
    <property type="project" value="InterPro"/>
</dbReference>
<evidence type="ECO:0000256" key="4">
    <source>
        <dbReference type="RuleBase" id="RU000384"/>
    </source>
</evidence>
<dbReference type="SMART" id="SM01230">
    <property type="entry name" value="Gln-synt_C"/>
    <property type="match status" value="1"/>
</dbReference>
<comment type="similarity">
    <text evidence="1 3 4">Belongs to the glutamine synthetase family.</text>
</comment>
<dbReference type="InterPro" id="IPR008146">
    <property type="entry name" value="Gln_synth_cat_dom"/>
</dbReference>
<gene>
    <name evidence="6" type="ORF">KCV87_27000</name>
</gene>
<name>A0AA45R2R4_9PSEU</name>
<accession>A0AA45R2R4</accession>
<reference evidence="6" key="1">
    <citation type="submission" date="2021-04" db="EMBL/GenBank/DDBJ databases">
        <title>Genomic sequence of Actinosynnema pretiosum subsp. pretiosum ATCC 31280 (C-14919).</title>
        <authorList>
            <person name="Bai L."/>
            <person name="Wang X."/>
            <person name="Xiao Y."/>
        </authorList>
    </citation>
    <scope>NUCLEOTIDE SEQUENCE</scope>
    <source>
        <strain evidence="6">ATCC 31280</strain>
    </source>
</reference>
<dbReference type="SUPFAM" id="SSF55931">
    <property type="entry name" value="Glutamine synthetase/guanido kinase"/>
    <property type="match status" value="1"/>
</dbReference>
<evidence type="ECO:0000256" key="2">
    <source>
        <dbReference type="ARBA" id="ARBA00022598"/>
    </source>
</evidence>